<feature type="domain" description="IFT52 GIFT" evidence="3">
    <location>
        <begin position="36"/>
        <end position="278"/>
    </location>
</feature>
<reference evidence="4 5" key="1">
    <citation type="submission" date="2018-03" db="EMBL/GenBank/DDBJ databases">
        <authorList>
            <person name="Fogelqvist J."/>
        </authorList>
    </citation>
    <scope>NUCLEOTIDE SEQUENCE [LARGE SCALE GENOMIC DNA]</scope>
</reference>
<dbReference type="EMBL" id="OVEO01000007">
    <property type="protein sequence ID" value="SPQ97018.1"/>
    <property type="molecule type" value="Genomic_DNA"/>
</dbReference>
<geneLocation type="mitochondrion" evidence="4"/>
<keyword evidence="4" id="KW-0496">Mitochondrion</keyword>
<dbReference type="Gene3D" id="6.10.250.2800">
    <property type="match status" value="1"/>
</dbReference>
<dbReference type="GO" id="GO:0060271">
    <property type="term" value="P:cilium assembly"/>
    <property type="evidence" value="ECO:0007669"/>
    <property type="project" value="TreeGrafter"/>
</dbReference>
<dbReference type="AlphaFoldDB" id="A0A3P3YA18"/>
<protein>
    <recommendedName>
        <fullName evidence="6">ABC-type uncharacterized transport system domain-containing protein</fullName>
    </recommendedName>
</protein>
<evidence type="ECO:0000259" key="1">
    <source>
        <dbReference type="Pfam" id="PF21178"/>
    </source>
</evidence>
<accession>A0A3P3YA18</accession>
<dbReference type="Proteomes" id="UP000290189">
    <property type="component" value="Unassembled WGS sequence"/>
</dbReference>
<dbReference type="InterPro" id="IPR048643">
    <property type="entry name" value="Itf52_C"/>
</dbReference>
<feature type="domain" description="IFT52 central" evidence="2">
    <location>
        <begin position="305"/>
        <end position="385"/>
    </location>
</feature>
<dbReference type="GO" id="GO:0005929">
    <property type="term" value="C:cilium"/>
    <property type="evidence" value="ECO:0007669"/>
    <property type="project" value="TreeGrafter"/>
</dbReference>
<feature type="domain" description="Intraflagellar transport protein 52 C-terminal" evidence="1">
    <location>
        <begin position="396"/>
        <end position="441"/>
    </location>
</feature>
<organism evidence="4 5">
    <name type="scientific">Plasmodiophora brassicae</name>
    <name type="common">Clubroot disease agent</name>
    <dbReference type="NCBI Taxonomy" id="37360"/>
    <lineage>
        <taxon>Eukaryota</taxon>
        <taxon>Sar</taxon>
        <taxon>Rhizaria</taxon>
        <taxon>Endomyxa</taxon>
        <taxon>Phytomyxea</taxon>
        <taxon>Plasmodiophorida</taxon>
        <taxon>Plasmodiophoridae</taxon>
        <taxon>Plasmodiophora</taxon>
    </lineage>
</organism>
<evidence type="ECO:0008006" key="6">
    <source>
        <dbReference type="Google" id="ProtNLM"/>
    </source>
</evidence>
<dbReference type="GO" id="GO:0005814">
    <property type="term" value="C:centriole"/>
    <property type="evidence" value="ECO:0007669"/>
    <property type="project" value="TreeGrafter"/>
</dbReference>
<dbReference type="CDD" id="cd23683">
    <property type="entry name" value="IFT52_CTD"/>
    <property type="match status" value="1"/>
</dbReference>
<dbReference type="Pfam" id="PF23352">
    <property type="entry name" value="IFT52_central"/>
    <property type="match status" value="1"/>
</dbReference>
<evidence type="ECO:0000313" key="4">
    <source>
        <dbReference type="EMBL" id="SPQ97018.1"/>
    </source>
</evidence>
<dbReference type="PANTHER" id="PTHR12969:SF7">
    <property type="entry name" value="INTRAFLAGELLAR TRANSPORT PROTEIN 52 HOMOLOG"/>
    <property type="match status" value="1"/>
</dbReference>
<name>A0A3P3YA18_PLABS</name>
<evidence type="ECO:0000259" key="3">
    <source>
        <dbReference type="Pfam" id="PF23355"/>
    </source>
</evidence>
<gene>
    <name evidence="4" type="ORF">PLBR_LOCUS4233</name>
</gene>
<dbReference type="InterPro" id="IPR039975">
    <property type="entry name" value="IFT52"/>
</dbReference>
<proteinExistence type="predicted"/>
<dbReference type="GO" id="GO:0042073">
    <property type="term" value="P:intraciliary transport"/>
    <property type="evidence" value="ECO:0007669"/>
    <property type="project" value="TreeGrafter"/>
</dbReference>
<dbReference type="Pfam" id="PF23355">
    <property type="entry name" value="IFT52_GIFT"/>
    <property type="match status" value="1"/>
</dbReference>
<dbReference type="InterPro" id="IPR055458">
    <property type="entry name" value="IFT52_GIFT"/>
</dbReference>
<dbReference type="Pfam" id="PF21178">
    <property type="entry name" value="Itf52_C"/>
    <property type="match status" value="1"/>
</dbReference>
<dbReference type="GO" id="GO:0030992">
    <property type="term" value="C:intraciliary transport particle B"/>
    <property type="evidence" value="ECO:0007669"/>
    <property type="project" value="TreeGrafter"/>
</dbReference>
<dbReference type="PANTHER" id="PTHR12969">
    <property type="entry name" value="NGD5/OSM-6/IFT52"/>
    <property type="match status" value="1"/>
</dbReference>
<evidence type="ECO:0000313" key="5">
    <source>
        <dbReference type="Proteomes" id="UP000290189"/>
    </source>
</evidence>
<sequence>MAMLGTTSHAADIGRDRKVVTGEGQQAAAQASAPSTVVIDASKNELFTPASGLKGFVRKLKQRHAVATNSGEITEDLLATASLVVFAGPREPLSASERDALSSYLEKSSGSVLLLGFDASDAAGQRNGPFNEFLERFGMHLNADSVARHVFQRYFHPKQVLIHDPALSGQLAKLAGGGAHDTRVVDLHDLDPSSFNITDGFPIVYPFGCTIDVERPAVPLLQSGSLSFPANRPIGAAVRTSSGGTLVAVGSSQVFADDYVDKENNDALLGAILKLLLERCEVPAPGRDAGVDLGERVACPNTASLAETLHGCLQESDDPPQNFTALFDDRLFDLNVDLIPEAVSLGVALDVPSAPLTLIPPEFEIPQPRLQPAAFPPCFREMPPPPLELFDLDDHFATRKIRLAQACNRCDGADLDWFVREAGDVCGVVPAQQTWTPTQILLRVLADMTEFRKADHAF</sequence>
<dbReference type="InterPro" id="IPR055460">
    <property type="entry name" value="IFT52_central"/>
</dbReference>
<evidence type="ECO:0000259" key="2">
    <source>
        <dbReference type="Pfam" id="PF23352"/>
    </source>
</evidence>